<dbReference type="Proteomes" id="UP000032679">
    <property type="component" value="Unassembled WGS sequence"/>
</dbReference>
<keyword evidence="3" id="KW-1185">Reference proteome</keyword>
<gene>
    <name evidence="2" type="ORF">Tasa_009_245</name>
</gene>
<feature type="region of interest" description="Disordered" evidence="1">
    <location>
        <begin position="46"/>
        <end position="73"/>
    </location>
</feature>
<dbReference type="STRING" id="1231623.Tasa_009_245"/>
<dbReference type="EMBL" id="BALE01000009">
    <property type="protein sequence ID" value="GAN53450.1"/>
    <property type="molecule type" value="Genomic_DNA"/>
</dbReference>
<dbReference type="AlphaFoldDB" id="A0A0D6MJ17"/>
<proteinExistence type="predicted"/>
<evidence type="ECO:0000313" key="2">
    <source>
        <dbReference type="EMBL" id="GAN53450.1"/>
    </source>
</evidence>
<evidence type="ECO:0000256" key="1">
    <source>
        <dbReference type="SAM" id="MobiDB-lite"/>
    </source>
</evidence>
<organism evidence="2 3">
    <name type="scientific">Tanticharoenia sakaeratensis NBRC 103193</name>
    <dbReference type="NCBI Taxonomy" id="1231623"/>
    <lineage>
        <taxon>Bacteria</taxon>
        <taxon>Pseudomonadati</taxon>
        <taxon>Pseudomonadota</taxon>
        <taxon>Alphaproteobacteria</taxon>
        <taxon>Acetobacterales</taxon>
        <taxon>Acetobacteraceae</taxon>
        <taxon>Tanticharoenia</taxon>
    </lineage>
</organism>
<evidence type="ECO:0000313" key="3">
    <source>
        <dbReference type="Proteomes" id="UP000032679"/>
    </source>
</evidence>
<reference evidence="2 3" key="1">
    <citation type="submission" date="2012-10" db="EMBL/GenBank/DDBJ databases">
        <title>Genome sequencing of Tanticharoenia sakaeratensis NBRC 103193.</title>
        <authorList>
            <person name="Azuma Y."/>
            <person name="Hadano H."/>
            <person name="Hirakawa H."/>
            <person name="Matsushita K."/>
        </authorList>
    </citation>
    <scope>NUCLEOTIDE SEQUENCE [LARGE SCALE GENOMIC DNA]</scope>
    <source>
        <strain evidence="2 3">NBRC 103193</strain>
    </source>
</reference>
<sequence length="103" mass="11341">MCQRLRILSIRIGRGHVRQADPAGHAEMPEHGLAARYAHEDVFPAPCESLDPATGQDAWQGRRDRPAQVGPSQQDMGDLLAFETGTHGAHDGFDFGELWHRSA</sequence>
<accession>A0A0D6MJ17</accession>
<comment type="caution">
    <text evidence="2">The sequence shown here is derived from an EMBL/GenBank/DDBJ whole genome shotgun (WGS) entry which is preliminary data.</text>
</comment>
<name>A0A0D6MJ17_9PROT</name>
<protein>
    <submittedName>
        <fullName evidence="2">Uncharacterized protein</fullName>
    </submittedName>
</protein>